<dbReference type="GO" id="GO:0032993">
    <property type="term" value="C:protein-DNA complex"/>
    <property type="evidence" value="ECO:0007669"/>
    <property type="project" value="TreeGrafter"/>
</dbReference>
<dbReference type="InterPro" id="IPR009057">
    <property type="entry name" value="Homeodomain-like_sf"/>
</dbReference>
<evidence type="ECO:0000256" key="7">
    <source>
        <dbReference type="ARBA" id="ARBA00022763"/>
    </source>
</evidence>
<dbReference type="GO" id="GO:0006307">
    <property type="term" value="P:DNA alkylation repair"/>
    <property type="evidence" value="ECO:0007669"/>
    <property type="project" value="TreeGrafter"/>
</dbReference>
<dbReference type="SMART" id="SM00342">
    <property type="entry name" value="HTH_ARAC"/>
    <property type="match status" value="1"/>
</dbReference>
<dbReference type="GO" id="GO:0006285">
    <property type="term" value="P:base-excision repair, AP site formation"/>
    <property type="evidence" value="ECO:0007669"/>
    <property type="project" value="TreeGrafter"/>
</dbReference>
<dbReference type="RefSeq" id="WP_167951012.1">
    <property type="nucleotide sequence ID" value="NZ_BAAAPQ010000006.1"/>
</dbReference>
<dbReference type="SUPFAM" id="SSF55945">
    <property type="entry name" value="TATA-box binding protein-like"/>
    <property type="match status" value="1"/>
</dbReference>
<dbReference type="GO" id="GO:0008725">
    <property type="term" value="F:DNA-3-methyladenine glycosylase activity"/>
    <property type="evidence" value="ECO:0007669"/>
    <property type="project" value="TreeGrafter"/>
</dbReference>
<evidence type="ECO:0000256" key="13">
    <source>
        <dbReference type="ARBA" id="ARBA00023204"/>
    </source>
</evidence>
<evidence type="ECO:0000256" key="8">
    <source>
        <dbReference type="ARBA" id="ARBA00022833"/>
    </source>
</evidence>
<proteinExistence type="predicted"/>
<dbReference type="PANTHER" id="PTHR43003">
    <property type="entry name" value="DNA-3-METHYLADENINE GLYCOSYLASE"/>
    <property type="match status" value="1"/>
</dbReference>
<dbReference type="InterPro" id="IPR018060">
    <property type="entry name" value="HTH_AraC"/>
</dbReference>
<evidence type="ECO:0000313" key="16">
    <source>
        <dbReference type="EMBL" id="NJC57301.1"/>
    </source>
</evidence>
<dbReference type="InterPro" id="IPR018062">
    <property type="entry name" value="HTH_AraC-typ_CS"/>
</dbReference>
<keyword evidence="13" id="KW-0234">DNA repair</keyword>
<evidence type="ECO:0000256" key="14">
    <source>
        <dbReference type="SAM" id="MobiDB-lite"/>
    </source>
</evidence>
<dbReference type="Proteomes" id="UP000576792">
    <property type="component" value="Unassembled WGS sequence"/>
</dbReference>
<dbReference type="FunFam" id="3.40.10.10:FF:000001">
    <property type="entry name" value="DNA-3-methyladenine glycosylase 2"/>
    <property type="match status" value="1"/>
</dbReference>
<dbReference type="EC" id="3.2.2.21" evidence="3"/>
<dbReference type="Gene3D" id="1.10.10.60">
    <property type="entry name" value="Homeodomain-like"/>
    <property type="match status" value="1"/>
</dbReference>
<keyword evidence="17" id="KW-1185">Reference proteome</keyword>
<dbReference type="InterPro" id="IPR051912">
    <property type="entry name" value="Alkylbase_DNA_Glycosylase/TA"/>
</dbReference>
<dbReference type="InterPro" id="IPR011257">
    <property type="entry name" value="DNA_glycosylase"/>
</dbReference>
<dbReference type="Pfam" id="PF12833">
    <property type="entry name" value="HTH_18"/>
    <property type="match status" value="1"/>
</dbReference>
<sequence length="508" mass="55313">MLTTDQCYQAVAGRDRRFDGMFFTAVHSTGIFCRPSCPARTPLRKNVDFYRTAAAAAEAGFRACKRCRPDASPNSPEWDIRADVTARAVRLIRDGLVDREGIPGLASALGYSPRQLGRVLRAELGVSPLAIARTERVRTARTLVESTTMSMSEIAFAAGFSSIRQFNESFRDVYESSPRHLRTGRISANTTDSIVVRLAYRPPLDLSHLFAYLGVRAISGVEDVGAAHYTRSLRLAHGPAVVSLTPGPGDFIECRLRLADTRDLGSAVSRSRRILDLDADPVAVNSTLTAAGLSTLTDSFPGIRSPGTGDPVELAIRTVLGQQISVSAARTHLNRLVDGFGEELPAQLRVGSVDRVFPTAAAIADVPEADWSLPTRRIETIRSVATRLAEGSIDLGPGGDRQAAGEALLAIAGIGPWSLGYIRMRALGDPDIHLGSDLGVAKALRSLHGSGEGSNDWSRQLEHCRPWRSYVTHLLWAHHARTRHRRQQDRAQTQTHEGHNETRRTPCP</sequence>
<evidence type="ECO:0000256" key="12">
    <source>
        <dbReference type="ARBA" id="ARBA00023163"/>
    </source>
</evidence>
<evidence type="ECO:0000256" key="3">
    <source>
        <dbReference type="ARBA" id="ARBA00012000"/>
    </source>
</evidence>
<keyword evidence="10" id="KW-0238">DNA-binding</keyword>
<keyword evidence="8" id="KW-0862">Zinc</keyword>
<dbReference type="SUPFAM" id="SSF57884">
    <property type="entry name" value="Ada DNA repair protein, N-terminal domain (N-Ada 10)"/>
    <property type="match status" value="1"/>
</dbReference>
<gene>
    <name evidence="16" type="ORF">BKA07_002336</name>
</gene>
<dbReference type="GO" id="GO:0032131">
    <property type="term" value="F:alkylated DNA binding"/>
    <property type="evidence" value="ECO:0007669"/>
    <property type="project" value="TreeGrafter"/>
</dbReference>
<evidence type="ECO:0000256" key="6">
    <source>
        <dbReference type="ARBA" id="ARBA00022723"/>
    </source>
</evidence>
<name>A0A846S5E5_9MICO</name>
<evidence type="ECO:0000256" key="5">
    <source>
        <dbReference type="ARBA" id="ARBA00022679"/>
    </source>
</evidence>
<dbReference type="Gene3D" id="1.10.340.30">
    <property type="entry name" value="Hypothetical protein, domain 2"/>
    <property type="match status" value="1"/>
</dbReference>
<keyword evidence="6" id="KW-0479">Metal-binding</keyword>
<dbReference type="Pfam" id="PF06029">
    <property type="entry name" value="AlkA_N"/>
    <property type="match status" value="1"/>
</dbReference>
<dbReference type="GO" id="GO:0008168">
    <property type="term" value="F:methyltransferase activity"/>
    <property type="evidence" value="ECO:0007669"/>
    <property type="project" value="UniProtKB-KW"/>
</dbReference>
<dbReference type="InterPro" id="IPR003265">
    <property type="entry name" value="HhH-GPD_domain"/>
</dbReference>
<feature type="region of interest" description="Disordered" evidence="14">
    <location>
        <begin position="482"/>
        <end position="508"/>
    </location>
</feature>
<comment type="caution">
    <text evidence="16">The sequence shown here is derived from an EMBL/GenBank/DDBJ whole genome shotgun (WGS) entry which is preliminary data.</text>
</comment>
<dbReference type="GO" id="GO:0043916">
    <property type="term" value="F:DNA-7-methylguanine glycosylase activity"/>
    <property type="evidence" value="ECO:0007669"/>
    <property type="project" value="TreeGrafter"/>
</dbReference>
<dbReference type="CDD" id="cd00056">
    <property type="entry name" value="ENDO3c"/>
    <property type="match status" value="1"/>
</dbReference>
<dbReference type="Gene3D" id="3.40.10.10">
    <property type="entry name" value="DNA Methylphosphotriester Repair Domain"/>
    <property type="match status" value="1"/>
</dbReference>
<dbReference type="InterPro" id="IPR010316">
    <property type="entry name" value="AlkA_N"/>
</dbReference>
<dbReference type="PANTHER" id="PTHR43003:SF13">
    <property type="entry name" value="DNA-3-METHYLADENINE GLYCOSYLASE 2"/>
    <property type="match status" value="1"/>
</dbReference>
<evidence type="ECO:0000256" key="1">
    <source>
        <dbReference type="ARBA" id="ARBA00000086"/>
    </source>
</evidence>
<dbReference type="SUPFAM" id="SSF48150">
    <property type="entry name" value="DNA-glycosylase"/>
    <property type="match status" value="1"/>
</dbReference>
<dbReference type="PROSITE" id="PS01124">
    <property type="entry name" value="HTH_ARAC_FAMILY_2"/>
    <property type="match status" value="1"/>
</dbReference>
<dbReference type="SMART" id="SM01009">
    <property type="entry name" value="AlkA_N"/>
    <property type="match status" value="1"/>
</dbReference>
<evidence type="ECO:0000313" key="17">
    <source>
        <dbReference type="Proteomes" id="UP000576792"/>
    </source>
</evidence>
<keyword evidence="12" id="KW-0804">Transcription</keyword>
<evidence type="ECO:0000259" key="15">
    <source>
        <dbReference type="PROSITE" id="PS01124"/>
    </source>
</evidence>
<comment type="catalytic activity">
    <reaction evidence="1">
        <text>Hydrolysis of alkylated DNA, releasing 3-methyladenine, 3-methylguanine, 7-methylguanine and 7-methyladenine.</text>
        <dbReference type="EC" id="3.2.2.21"/>
    </reaction>
</comment>
<dbReference type="Gene3D" id="3.30.310.20">
    <property type="entry name" value="DNA-3-methyladenine glycosylase AlkA, N-terminal domain"/>
    <property type="match status" value="1"/>
</dbReference>
<keyword evidence="11" id="KW-0010">Activator</keyword>
<evidence type="ECO:0000256" key="2">
    <source>
        <dbReference type="ARBA" id="ARBA00001947"/>
    </source>
</evidence>
<feature type="domain" description="HTH araC/xylS-type" evidence="15">
    <location>
        <begin position="86"/>
        <end position="184"/>
    </location>
</feature>
<accession>A0A846S5E5</accession>
<dbReference type="GO" id="GO:0008270">
    <property type="term" value="F:zinc ion binding"/>
    <property type="evidence" value="ECO:0007669"/>
    <property type="project" value="InterPro"/>
</dbReference>
<dbReference type="PROSITE" id="PS00041">
    <property type="entry name" value="HTH_ARAC_FAMILY_1"/>
    <property type="match status" value="1"/>
</dbReference>
<keyword evidence="9" id="KW-0805">Transcription regulation</keyword>
<keyword evidence="7" id="KW-0227">DNA damage</keyword>
<organism evidence="16 17">
    <name type="scientific">Brevibacterium marinum</name>
    <dbReference type="NCBI Taxonomy" id="418643"/>
    <lineage>
        <taxon>Bacteria</taxon>
        <taxon>Bacillati</taxon>
        <taxon>Actinomycetota</taxon>
        <taxon>Actinomycetes</taxon>
        <taxon>Micrococcales</taxon>
        <taxon>Brevibacteriaceae</taxon>
        <taxon>Brevibacterium</taxon>
    </lineage>
</organism>
<keyword evidence="4" id="KW-0489">Methyltransferase</keyword>
<evidence type="ECO:0000256" key="9">
    <source>
        <dbReference type="ARBA" id="ARBA00023015"/>
    </source>
</evidence>
<reference evidence="16 17" key="1">
    <citation type="submission" date="2020-03" db="EMBL/GenBank/DDBJ databases">
        <title>Sequencing the genomes of 1000 actinobacteria strains.</title>
        <authorList>
            <person name="Klenk H.-P."/>
        </authorList>
    </citation>
    <scope>NUCLEOTIDE SEQUENCE [LARGE SCALE GENOMIC DNA]</scope>
    <source>
        <strain evidence="16 17">DSM 18964</strain>
    </source>
</reference>
<dbReference type="InterPro" id="IPR004026">
    <property type="entry name" value="Ada_DNA_repair_Zn-bd"/>
</dbReference>
<dbReference type="SUPFAM" id="SSF46689">
    <property type="entry name" value="Homeodomain-like"/>
    <property type="match status" value="1"/>
</dbReference>
<evidence type="ECO:0000256" key="11">
    <source>
        <dbReference type="ARBA" id="ARBA00023159"/>
    </source>
</evidence>
<dbReference type="GO" id="GO:0005737">
    <property type="term" value="C:cytoplasm"/>
    <property type="evidence" value="ECO:0007669"/>
    <property type="project" value="TreeGrafter"/>
</dbReference>
<keyword evidence="5" id="KW-0808">Transferase</keyword>
<dbReference type="InterPro" id="IPR037046">
    <property type="entry name" value="AlkA_N_sf"/>
</dbReference>
<evidence type="ECO:0000256" key="4">
    <source>
        <dbReference type="ARBA" id="ARBA00022603"/>
    </source>
</evidence>
<evidence type="ECO:0000256" key="10">
    <source>
        <dbReference type="ARBA" id="ARBA00023125"/>
    </source>
</evidence>
<dbReference type="SMART" id="SM00478">
    <property type="entry name" value="ENDO3c"/>
    <property type="match status" value="1"/>
</dbReference>
<keyword evidence="16" id="KW-0326">Glycosidase</keyword>
<dbReference type="EMBL" id="JAATJN010000001">
    <property type="protein sequence ID" value="NJC57301.1"/>
    <property type="molecule type" value="Genomic_DNA"/>
</dbReference>
<dbReference type="InterPro" id="IPR035451">
    <property type="entry name" value="Ada-like_dom_sf"/>
</dbReference>
<dbReference type="GO" id="GO:0003700">
    <property type="term" value="F:DNA-binding transcription factor activity"/>
    <property type="evidence" value="ECO:0007669"/>
    <property type="project" value="InterPro"/>
</dbReference>
<comment type="cofactor">
    <cofactor evidence="2">
        <name>Zn(2+)</name>
        <dbReference type="ChEBI" id="CHEBI:29105"/>
    </cofactor>
</comment>
<dbReference type="AlphaFoldDB" id="A0A846S5E5"/>
<keyword evidence="16" id="KW-0378">Hydrolase</keyword>
<feature type="compositionally biased region" description="Basic and acidic residues" evidence="14">
    <location>
        <begin position="496"/>
        <end position="508"/>
    </location>
</feature>
<dbReference type="GO" id="GO:0032259">
    <property type="term" value="P:methylation"/>
    <property type="evidence" value="ECO:0007669"/>
    <property type="project" value="UniProtKB-KW"/>
</dbReference>
<dbReference type="Pfam" id="PF02805">
    <property type="entry name" value="Ada_Zn_binding"/>
    <property type="match status" value="1"/>
</dbReference>
<dbReference type="GO" id="GO:0043565">
    <property type="term" value="F:sequence-specific DNA binding"/>
    <property type="evidence" value="ECO:0007669"/>
    <property type="project" value="InterPro"/>
</dbReference>
<protein>
    <recommendedName>
        <fullName evidence="3">DNA-3-methyladenine glycosylase II</fullName>
        <ecNumber evidence="3">3.2.2.21</ecNumber>
    </recommendedName>
</protein>